<gene>
    <name evidence="2" type="ORF">ACFQ5G_41585</name>
</gene>
<feature type="signal peptide" evidence="1">
    <location>
        <begin position="1"/>
        <end position="23"/>
    </location>
</feature>
<proteinExistence type="predicted"/>
<organism evidence="2 3">
    <name type="scientific">Actinoplanes sichuanensis</name>
    <dbReference type="NCBI Taxonomy" id="512349"/>
    <lineage>
        <taxon>Bacteria</taxon>
        <taxon>Bacillati</taxon>
        <taxon>Actinomycetota</taxon>
        <taxon>Actinomycetes</taxon>
        <taxon>Micromonosporales</taxon>
        <taxon>Micromonosporaceae</taxon>
        <taxon>Actinoplanes</taxon>
    </lineage>
</organism>
<reference evidence="3" key="1">
    <citation type="journal article" date="2019" name="Int. J. Syst. Evol. Microbiol.">
        <title>The Global Catalogue of Microorganisms (GCM) 10K type strain sequencing project: providing services to taxonomists for standard genome sequencing and annotation.</title>
        <authorList>
            <consortium name="The Broad Institute Genomics Platform"/>
            <consortium name="The Broad Institute Genome Sequencing Center for Infectious Disease"/>
            <person name="Wu L."/>
            <person name="Ma J."/>
        </authorList>
    </citation>
    <scope>NUCLEOTIDE SEQUENCE [LARGE SCALE GENOMIC DNA]</scope>
    <source>
        <strain evidence="3">CCM 7526</strain>
    </source>
</reference>
<evidence type="ECO:0000256" key="1">
    <source>
        <dbReference type="SAM" id="SignalP"/>
    </source>
</evidence>
<keyword evidence="1" id="KW-0732">Signal</keyword>
<evidence type="ECO:0008006" key="4">
    <source>
        <dbReference type="Google" id="ProtNLM"/>
    </source>
</evidence>
<evidence type="ECO:0000313" key="3">
    <source>
        <dbReference type="Proteomes" id="UP001597183"/>
    </source>
</evidence>
<accession>A0ABW4ALU0</accession>
<protein>
    <recommendedName>
        <fullName evidence="4">Secreted protein</fullName>
    </recommendedName>
</protein>
<name>A0ABW4ALU0_9ACTN</name>
<feature type="chain" id="PRO_5046204378" description="Secreted protein" evidence="1">
    <location>
        <begin position="24"/>
        <end position="203"/>
    </location>
</feature>
<dbReference type="Proteomes" id="UP001597183">
    <property type="component" value="Unassembled WGS sequence"/>
</dbReference>
<comment type="caution">
    <text evidence="2">The sequence shown here is derived from an EMBL/GenBank/DDBJ whole genome shotgun (WGS) entry which is preliminary data.</text>
</comment>
<keyword evidence="3" id="KW-1185">Reference proteome</keyword>
<sequence length="203" mass="20571">MRKITLAAAATAAVVVSGSPAAAGPPTLTELRAALLTAAEAPTGYRVAEAPQNMQLPIPLDRTLCDDDTSRDGEPETTLVVESLEEDGGTSVFTGIAAPGAFNARAFVTAVEKTPVRCPKENGSTLTPLTLPALGDAAAGFRDVKPSVDGTSSESTVVAVADGELVLLFEMSGGDESDRAEFLTLVAAAVGKAGRLPGQFSAA</sequence>
<dbReference type="EMBL" id="JBHTMK010000053">
    <property type="protein sequence ID" value="MFD1371859.1"/>
    <property type="molecule type" value="Genomic_DNA"/>
</dbReference>
<evidence type="ECO:0000313" key="2">
    <source>
        <dbReference type="EMBL" id="MFD1371859.1"/>
    </source>
</evidence>
<dbReference type="RefSeq" id="WP_317786966.1">
    <property type="nucleotide sequence ID" value="NZ_AP028461.1"/>
</dbReference>